<comment type="caution">
    <text evidence="1">The sequence shown here is derived from an EMBL/GenBank/DDBJ whole genome shotgun (WGS) entry which is preliminary data.</text>
</comment>
<reference evidence="1" key="1">
    <citation type="journal article" date="2022" name="Plant J.">
        <title>Strategies of tolerance reflected in two North American maple genomes.</title>
        <authorList>
            <person name="McEvoy S.L."/>
            <person name="Sezen U.U."/>
            <person name="Trouern-Trend A."/>
            <person name="McMahon S.M."/>
            <person name="Schaberg P.G."/>
            <person name="Yang J."/>
            <person name="Wegrzyn J.L."/>
            <person name="Swenson N.G."/>
        </authorList>
    </citation>
    <scope>NUCLEOTIDE SEQUENCE</scope>
    <source>
        <strain evidence="1">NS2018</strain>
    </source>
</reference>
<keyword evidence="2" id="KW-1185">Reference proteome</keyword>
<evidence type="ECO:0000313" key="2">
    <source>
        <dbReference type="Proteomes" id="UP001168877"/>
    </source>
</evidence>
<accession>A0AA39SFJ7</accession>
<reference evidence="1" key="2">
    <citation type="submission" date="2023-06" db="EMBL/GenBank/DDBJ databases">
        <authorList>
            <person name="Swenson N.G."/>
            <person name="Wegrzyn J.L."/>
            <person name="Mcevoy S.L."/>
        </authorList>
    </citation>
    <scope>NUCLEOTIDE SEQUENCE</scope>
    <source>
        <strain evidence="1">NS2018</strain>
        <tissue evidence="1">Leaf</tissue>
    </source>
</reference>
<name>A0AA39SFJ7_ACESA</name>
<organism evidence="1 2">
    <name type="scientific">Acer saccharum</name>
    <name type="common">Sugar maple</name>
    <dbReference type="NCBI Taxonomy" id="4024"/>
    <lineage>
        <taxon>Eukaryota</taxon>
        <taxon>Viridiplantae</taxon>
        <taxon>Streptophyta</taxon>
        <taxon>Embryophyta</taxon>
        <taxon>Tracheophyta</taxon>
        <taxon>Spermatophyta</taxon>
        <taxon>Magnoliopsida</taxon>
        <taxon>eudicotyledons</taxon>
        <taxon>Gunneridae</taxon>
        <taxon>Pentapetalae</taxon>
        <taxon>rosids</taxon>
        <taxon>malvids</taxon>
        <taxon>Sapindales</taxon>
        <taxon>Sapindaceae</taxon>
        <taxon>Hippocastanoideae</taxon>
        <taxon>Acereae</taxon>
        <taxon>Acer</taxon>
    </lineage>
</organism>
<gene>
    <name evidence="1" type="ORF">LWI29_036574</name>
</gene>
<sequence>MNYTLLHPPTSNLWSPITHSWTATRPSRRFDGFFSFLLRIFTSLHLFFNIFSSRRLVLFSPADCSEIKLKKEHHEEVKVS</sequence>
<dbReference type="AlphaFoldDB" id="A0AA39SFJ7"/>
<protein>
    <submittedName>
        <fullName evidence="1">Uncharacterized protein</fullName>
    </submittedName>
</protein>
<proteinExistence type="predicted"/>
<dbReference type="EMBL" id="JAUESC010000380">
    <property type="protein sequence ID" value="KAK0593437.1"/>
    <property type="molecule type" value="Genomic_DNA"/>
</dbReference>
<dbReference type="Proteomes" id="UP001168877">
    <property type="component" value="Unassembled WGS sequence"/>
</dbReference>
<evidence type="ECO:0000313" key="1">
    <source>
        <dbReference type="EMBL" id="KAK0593437.1"/>
    </source>
</evidence>